<dbReference type="OrthoDB" id="420076at2759"/>
<dbReference type="InterPro" id="IPR036457">
    <property type="entry name" value="PPM-type-like_dom_sf"/>
</dbReference>
<dbReference type="EMBL" id="KQ235407">
    <property type="protein sequence ID" value="KMZ99471.1"/>
    <property type="molecule type" value="Genomic_DNA"/>
</dbReference>
<feature type="region of interest" description="Disordered" evidence="1">
    <location>
        <begin position="184"/>
        <end position="208"/>
    </location>
</feature>
<dbReference type="Gene3D" id="3.60.40.10">
    <property type="entry name" value="PPM-type phosphatase domain"/>
    <property type="match status" value="1"/>
</dbReference>
<gene>
    <name evidence="3" type="ORF">PVNG_05292</name>
</gene>
<evidence type="ECO:0000256" key="1">
    <source>
        <dbReference type="SAM" id="MobiDB-lite"/>
    </source>
</evidence>
<evidence type="ECO:0000313" key="4">
    <source>
        <dbReference type="Proteomes" id="UP000053239"/>
    </source>
</evidence>
<dbReference type="SMART" id="SM00332">
    <property type="entry name" value="PP2Cc"/>
    <property type="match status" value="1"/>
</dbReference>
<feature type="compositionally biased region" description="Low complexity" evidence="1">
    <location>
        <begin position="422"/>
        <end position="492"/>
    </location>
</feature>
<protein>
    <submittedName>
        <fullName evidence="3">Protein phosphatase 2C domain-containing protein</fullName>
    </submittedName>
</protein>
<feature type="compositionally biased region" description="Pro residues" evidence="1">
    <location>
        <begin position="226"/>
        <end position="252"/>
    </location>
</feature>
<dbReference type="PANTHER" id="PTHR13832">
    <property type="entry name" value="PROTEIN PHOSPHATASE 2C"/>
    <property type="match status" value="1"/>
</dbReference>
<evidence type="ECO:0000313" key="3">
    <source>
        <dbReference type="EMBL" id="KMZ99471.1"/>
    </source>
</evidence>
<proteinExistence type="predicted"/>
<dbReference type="Proteomes" id="UP000053239">
    <property type="component" value="Unassembled WGS sequence"/>
</dbReference>
<dbReference type="PROSITE" id="PS51746">
    <property type="entry name" value="PPM_2"/>
    <property type="match status" value="1"/>
</dbReference>
<dbReference type="InterPro" id="IPR015655">
    <property type="entry name" value="PP2C"/>
</dbReference>
<feature type="region of interest" description="Disordered" evidence="1">
    <location>
        <begin position="221"/>
        <end position="252"/>
    </location>
</feature>
<dbReference type="CDD" id="cd00143">
    <property type="entry name" value="PP2Cc"/>
    <property type="match status" value="1"/>
</dbReference>
<dbReference type="InterPro" id="IPR001932">
    <property type="entry name" value="PPM-type_phosphatase-like_dom"/>
</dbReference>
<feature type="domain" description="PPM-type phosphatase" evidence="2">
    <location>
        <begin position="530"/>
        <end position="854"/>
    </location>
</feature>
<name>A0A0J9TVQ9_PLAVI</name>
<dbReference type="AlphaFoldDB" id="A0A0J9TVQ9"/>
<accession>A0A0J9TVQ9</accession>
<sequence>MKVNTLNNIFNLYKEAAPKKKWPLLLTLIALLAAASGRVNGAAFNFPKESVINEHNSFNGPKDEFNYPDKDPYEDSGFGLGGMKLKFEHLEEMNNAFFMHNNKKINMIQFPANNPIQDRCFVYEIDMSNDTLEPIGSYQRIKDKEDKVFIKAFEKSAIKYVNELQPPTSPNYYVHMTNMAIERGKGKSPKKGIDRGGSAGASVLGPMPPWDSTVLMPTPVGGSPVGPSPMGPSPMGPSPMGPSPMGPSPMGPSPMGLPMGLPMGSSMGPSMGPPMGAPGRMPMMPGVRMPMGGMPGSPMMPGVRTPMGGVPGSPMMPGARMPMPADGSAVAGSWMQSPTSMQTPLTFVEIKAAEKTGESSTDSMDVDAADGTTEEVMDPMDVDVGDNAIEDSIESMDMDAGDNATGEAADKVSDEAAESASGEMAQNAALAAGENAAGEGADAASGENAEASVAENAEASVAENAEAGASEATASTAEADNAEGSNAENAAEGQSTMDNEEGAIAGPSGMQPSDFLNRPEIANNVFERYSQYYDEMKAFNDSFLFAAVIDGHGGEVIADIVKRWLGFYVKKQLLEKLRNNDHQILTPSDIVASLEEAHIQLDNDILKKAKEYFFKGNVRYTRNGSCSISVLMDKNYYYVSNVGDSKGLLIKKDSIVRLNNIQNASEITERMRLVQEHPNEIDVVMCKRSVKNGNAKSFEIFSLTEQHTQFQMFDVGRCYVKGRLQCTRSFGDFYLKHKIFAFDYRKNKFLVKEPHSFPYISAIPEVLKIRRTQDDEFVVLVSDGISDHLSDKEIYDIVKQYSYSVKKMSRILIQTVLIKAAMHVRVSAKELLTLVPPDRRRKFFDDMSVVVIKLK</sequence>
<dbReference type="PANTHER" id="PTHR13832:SF792">
    <property type="entry name" value="GM14286P"/>
    <property type="match status" value="1"/>
</dbReference>
<feature type="region of interest" description="Disordered" evidence="1">
    <location>
        <begin position="397"/>
        <end position="516"/>
    </location>
</feature>
<dbReference type="SUPFAM" id="SSF81606">
    <property type="entry name" value="PP2C-like"/>
    <property type="match status" value="1"/>
</dbReference>
<dbReference type="GO" id="GO:0004722">
    <property type="term" value="F:protein serine/threonine phosphatase activity"/>
    <property type="evidence" value="ECO:0007669"/>
    <property type="project" value="InterPro"/>
</dbReference>
<reference evidence="3 4" key="1">
    <citation type="submission" date="2011-09" db="EMBL/GenBank/DDBJ databases">
        <title>The Genome Sequence of Plasmodium vivax North Korean.</title>
        <authorList>
            <consortium name="The Broad Institute Genome Sequencing Platform"/>
            <consortium name="The Broad Institute Genome Sequencing Center for Infectious Disease"/>
            <person name="Neafsey D."/>
            <person name="Carlton J."/>
            <person name="Barnwell J."/>
            <person name="Collins W."/>
            <person name="Escalante A."/>
            <person name="Mullikin J."/>
            <person name="Saul A."/>
            <person name="Guigo R."/>
            <person name="Camara F."/>
            <person name="Young S.K."/>
            <person name="Zeng Q."/>
            <person name="Gargeya S."/>
            <person name="Fitzgerald M."/>
            <person name="Haas B."/>
            <person name="Abouelleil A."/>
            <person name="Alvarado L."/>
            <person name="Arachchi H.M."/>
            <person name="Berlin A."/>
            <person name="Brown A."/>
            <person name="Chapman S.B."/>
            <person name="Chen Z."/>
            <person name="Dunbar C."/>
            <person name="Freedman E."/>
            <person name="Gearin G."/>
            <person name="Gellesch M."/>
            <person name="Goldberg J."/>
            <person name="Griggs A."/>
            <person name="Gujja S."/>
            <person name="Heiman D."/>
            <person name="Howarth C."/>
            <person name="Larson L."/>
            <person name="Lui A."/>
            <person name="MacDonald P.J.P."/>
            <person name="Montmayeur A."/>
            <person name="Murphy C."/>
            <person name="Neiman D."/>
            <person name="Pearson M."/>
            <person name="Priest M."/>
            <person name="Roberts A."/>
            <person name="Saif S."/>
            <person name="Shea T."/>
            <person name="Shenoy N."/>
            <person name="Sisk P."/>
            <person name="Stolte C."/>
            <person name="Sykes S."/>
            <person name="Wortman J."/>
            <person name="Nusbaum C."/>
            <person name="Birren B."/>
        </authorList>
    </citation>
    <scope>NUCLEOTIDE SEQUENCE [LARGE SCALE GENOMIC DNA]</scope>
    <source>
        <strain evidence="3 4">North Korean</strain>
    </source>
</reference>
<evidence type="ECO:0000259" key="2">
    <source>
        <dbReference type="PROSITE" id="PS51746"/>
    </source>
</evidence>
<organism evidence="3 4">
    <name type="scientific">Plasmodium vivax North Korean</name>
    <dbReference type="NCBI Taxonomy" id="1035514"/>
    <lineage>
        <taxon>Eukaryota</taxon>
        <taxon>Sar</taxon>
        <taxon>Alveolata</taxon>
        <taxon>Apicomplexa</taxon>
        <taxon>Aconoidasida</taxon>
        <taxon>Haemosporida</taxon>
        <taxon>Plasmodiidae</taxon>
        <taxon>Plasmodium</taxon>
        <taxon>Plasmodium (Plasmodium)</taxon>
    </lineage>
</organism>
<dbReference type="Pfam" id="PF00481">
    <property type="entry name" value="PP2C"/>
    <property type="match status" value="1"/>
</dbReference>